<feature type="region of interest" description="Disordered" evidence="1">
    <location>
        <begin position="1"/>
        <end position="43"/>
    </location>
</feature>
<name>A0ABQ9VTW8_SAGOE</name>
<accession>A0ABQ9VTW8</accession>
<dbReference type="Proteomes" id="UP001266305">
    <property type="component" value="Unassembled WGS sequence"/>
</dbReference>
<reference evidence="2 3" key="1">
    <citation type="submission" date="2023-05" db="EMBL/GenBank/DDBJ databases">
        <title>B98-5 Cell Line De Novo Hybrid Assembly: An Optical Mapping Approach.</title>
        <authorList>
            <person name="Kananen K."/>
            <person name="Auerbach J.A."/>
            <person name="Kautto E."/>
            <person name="Blachly J.S."/>
        </authorList>
    </citation>
    <scope>NUCLEOTIDE SEQUENCE [LARGE SCALE GENOMIC DNA]</scope>
    <source>
        <strain evidence="2">B95-8</strain>
        <tissue evidence="2">Cell line</tissue>
    </source>
</reference>
<keyword evidence="3" id="KW-1185">Reference proteome</keyword>
<proteinExistence type="predicted"/>
<dbReference type="EMBL" id="JASSZA010000004">
    <property type="protein sequence ID" value="KAK2112846.1"/>
    <property type="molecule type" value="Genomic_DNA"/>
</dbReference>
<sequence>MFAHRLHRGSKGIFNNPTNEGSVVYSEKETKSEDSSMPREDTSASLALEICTESTQSSLGQLELQNPKLQASANSDNKNLVPVQVKRNSRGPKAGKMEEAMKKVKERKPHSGNHVVVVSLCEYPKRKRKWSYLYAKREPEVQELMTAID</sequence>
<evidence type="ECO:0000313" key="3">
    <source>
        <dbReference type="Proteomes" id="UP001266305"/>
    </source>
</evidence>
<evidence type="ECO:0000313" key="2">
    <source>
        <dbReference type="EMBL" id="KAK2112846.1"/>
    </source>
</evidence>
<comment type="caution">
    <text evidence="2">The sequence shown here is derived from an EMBL/GenBank/DDBJ whole genome shotgun (WGS) entry which is preliminary data.</text>
</comment>
<gene>
    <name evidence="2" type="ORF">P7K49_007112</name>
</gene>
<evidence type="ECO:0000256" key="1">
    <source>
        <dbReference type="SAM" id="MobiDB-lite"/>
    </source>
</evidence>
<feature type="compositionally biased region" description="Basic residues" evidence="1">
    <location>
        <begin position="1"/>
        <end position="10"/>
    </location>
</feature>
<protein>
    <submittedName>
        <fullName evidence="2">Uncharacterized protein</fullName>
    </submittedName>
</protein>
<organism evidence="2 3">
    <name type="scientific">Saguinus oedipus</name>
    <name type="common">Cotton-top tamarin</name>
    <name type="synonym">Oedipomidas oedipus</name>
    <dbReference type="NCBI Taxonomy" id="9490"/>
    <lineage>
        <taxon>Eukaryota</taxon>
        <taxon>Metazoa</taxon>
        <taxon>Chordata</taxon>
        <taxon>Craniata</taxon>
        <taxon>Vertebrata</taxon>
        <taxon>Euteleostomi</taxon>
        <taxon>Mammalia</taxon>
        <taxon>Eutheria</taxon>
        <taxon>Euarchontoglires</taxon>
        <taxon>Primates</taxon>
        <taxon>Haplorrhini</taxon>
        <taxon>Platyrrhini</taxon>
        <taxon>Cebidae</taxon>
        <taxon>Callitrichinae</taxon>
        <taxon>Saguinus</taxon>
    </lineage>
</organism>
<feature type="compositionally biased region" description="Basic and acidic residues" evidence="1">
    <location>
        <begin position="26"/>
        <end position="42"/>
    </location>
</feature>